<feature type="region of interest" description="Disordered" evidence="1">
    <location>
        <begin position="348"/>
        <end position="646"/>
    </location>
</feature>
<gene>
    <name evidence="2" type="ORF">niasHT_008581</name>
</gene>
<dbReference type="AlphaFoldDB" id="A0ABD2M378"/>
<name>A0ABD2M378_9BILA</name>
<protein>
    <submittedName>
        <fullName evidence="2">Uncharacterized protein</fullName>
    </submittedName>
</protein>
<comment type="caution">
    <text evidence="2">The sequence shown here is derived from an EMBL/GenBank/DDBJ whole genome shotgun (WGS) entry which is preliminary data.</text>
</comment>
<reference evidence="2 3" key="1">
    <citation type="submission" date="2024-10" db="EMBL/GenBank/DDBJ databases">
        <authorList>
            <person name="Kim D."/>
        </authorList>
    </citation>
    <scope>NUCLEOTIDE SEQUENCE [LARGE SCALE GENOMIC DNA]</scope>
    <source>
        <strain evidence="2">BH-2024</strain>
    </source>
</reference>
<evidence type="ECO:0000313" key="2">
    <source>
        <dbReference type="EMBL" id="KAL3121987.1"/>
    </source>
</evidence>
<evidence type="ECO:0000256" key="1">
    <source>
        <dbReference type="SAM" id="MobiDB-lite"/>
    </source>
</evidence>
<organism evidence="2 3">
    <name type="scientific">Heterodera trifolii</name>
    <dbReference type="NCBI Taxonomy" id="157864"/>
    <lineage>
        <taxon>Eukaryota</taxon>
        <taxon>Metazoa</taxon>
        <taxon>Ecdysozoa</taxon>
        <taxon>Nematoda</taxon>
        <taxon>Chromadorea</taxon>
        <taxon>Rhabditida</taxon>
        <taxon>Tylenchina</taxon>
        <taxon>Tylenchomorpha</taxon>
        <taxon>Tylenchoidea</taxon>
        <taxon>Heteroderidae</taxon>
        <taxon>Heteroderinae</taxon>
        <taxon>Heterodera</taxon>
    </lineage>
</organism>
<keyword evidence="3" id="KW-1185">Reference proteome</keyword>
<feature type="compositionally biased region" description="Polar residues" evidence="1">
    <location>
        <begin position="608"/>
        <end position="632"/>
    </location>
</feature>
<feature type="compositionally biased region" description="Polar residues" evidence="1">
    <location>
        <begin position="575"/>
        <end position="599"/>
    </location>
</feature>
<feature type="compositionally biased region" description="Polar residues" evidence="1">
    <location>
        <begin position="509"/>
        <end position="533"/>
    </location>
</feature>
<dbReference type="Proteomes" id="UP001620626">
    <property type="component" value="Unassembled WGS sequence"/>
</dbReference>
<evidence type="ECO:0000313" key="3">
    <source>
        <dbReference type="Proteomes" id="UP001620626"/>
    </source>
</evidence>
<feature type="compositionally biased region" description="Polar residues" evidence="1">
    <location>
        <begin position="355"/>
        <end position="379"/>
    </location>
</feature>
<feature type="compositionally biased region" description="Polar residues" evidence="1">
    <location>
        <begin position="542"/>
        <end position="566"/>
    </location>
</feature>
<dbReference type="EMBL" id="JBICBT010000165">
    <property type="protein sequence ID" value="KAL3121987.1"/>
    <property type="molecule type" value="Genomic_DNA"/>
</dbReference>
<feature type="compositionally biased region" description="Polar residues" evidence="1">
    <location>
        <begin position="410"/>
        <end position="434"/>
    </location>
</feature>
<accession>A0ABD2M378</accession>
<sequence length="646" mass="69924">MSSADNPKQAAAEEKTISLSADCWLSVFALLDISQLGLGIALISHRFDCFVDEHFKTRKWALRGFRIQNKQNGENGTKQMEIEANGKALPIPQIDVPRKVTGLNRIFIYFIDGNFIAFFARLRPLFTSSPLNLDITRTRHIELIALNFWPIVDKSICGLTLFAKDFHCLRKFVPSFLCDCPQLRVVNIFYDYLFPEFPADDSAMASDGQALAKWLFTALPDDVPKVFKCSWDRNNKDEGNWPFKIADFKAAFANASSPASCIAVISFPPRSAYSVVPFVQTNEATREQLALKKFNDNTGRFLLCRCPIVRDASKWAKWEMEAIAYRAFDQWNYIDIGTVYEYQIGDGLLDGTPGPSDQQNDGTSSPSDQQNDGTLGPSDQQKDGTPGPSDQQKDGTPGPSDQQKDGTPGPSDQQNDGTLGPSDQQNDETSGPSDQQKDGTPGLSDQQNDGTLGPSDRQNDETPGPSDQQKDGTPGLSDQQNDGTLGPSDQQNDGTLGPSDQQKDGTPGLSDQQNDGTLGPSDQQNDGTLGPSDQQKDGTPGLSDQQNDGTLGPSDQQNDGTLGPSDQQKDGTPGLSDQQNDGTLGPSDQQNDGTLGPSDQQKDGTPGLSDQQNDGTLGPSDQQNDGTLGPSDQQKDGTPGPSDQQN</sequence>
<proteinExistence type="predicted"/>
<feature type="compositionally biased region" description="Polar residues" evidence="1">
    <location>
        <begin position="476"/>
        <end position="500"/>
    </location>
</feature>